<dbReference type="Gene3D" id="2.40.128.580">
    <property type="entry name" value="GXWXG domain"/>
    <property type="match status" value="1"/>
</dbReference>
<sequence length="55" mass="6158">MVEFYGVLTATLVYDRVPVLDDLRAIDSDTIVAAVEHRGLVTQPDYAPLRRCPEP</sequence>
<dbReference type="OrthoDB" id="8905397at2"/>
<dbReference type="EMBL" id="RCZG01000003">
    <property type="protein sequence ID" value="TPG35040.1"/>
    <property type="molecule type" value="Genomic_DNA"/>
</dbReference>
<proteinExistence type="predicted"/>
<protein>
    <submittedName>
        <fullName evidence="2">DUF4334 domain-containing protein</fullName>
    </submittedName>
</protein>
<dbReference type="RefSeq" id="WP_140689862.1">
    <property type="nucleotide sequence ID" value="NZ_RCZG01000003.1"/>
</dbReference>
<name>A0A502EEY4_9MYCO</name>
<evidence type="ECO:0000259" key="1">
    <source>
        <dbReference type="Pfam" id="PF14232"/>
    </source>
</evidence>
<reference evidence="2 3" key="1">
    <citation type="journal article" date="2019" name="Environ. Microbiol.">
        <title>Species interactions and distinct microbial communities in high Arctic permafrost affected cryosols are associated with the CH4 and CO2 gas fluxes.</title>
        <authorList>
            <person name="Altshuler I."/>
            <person name="Hamel J."/>
            <person name="Turney S."/>
            <person name="Magnuson E."/>
            <person name="Levesque R."/>
            <person name="Greer C."/>
            <person name="Whyte L.G."/>
        </authorList>
    </citation>
    <scope>NUCLEOTIDE SEQUENCE [LARGE SCALE GENOMIC DNA]</scope>
    <source>
        <strain evidence="2 3">S5.20</strain>
    </source>
</reference>
<evidence type="ECO:0000313" key="2">
    <source>
        <dbReference type="EMBL" id="TPG35040.1"/>
    </source>
</evidence>
<feature type="domain" description="DUF4334" evidence="1">
    <location>
        <begin position="1"/>
        <end position="49"/>
    </location>
</feature>
<dbReference type="InterPro" id="IPR025568">
    <property type="entry name" value="DUF4334"/>
</dbReference>
<gene>
    <name evidence="2" type="ORF">EAH80_09630</name>
</gene>
<dbReference type="AlphaFoldDB" id="A0A502EEY4"/>
<keyword evidence="3" id="KW-1185">Reference proteome</keyword>
<organism evidence="2 3">
    <name type="scientific">Mycolicibacterium hodleri</name>
    <dbReference type="NCBI Taxonomy" id="49897"/>
    <lineage>
        <taxon>Bacteria</taxon>
        <taxon>Bacillati</taxon>
        <taxon>Actinomycetota</taxon>
        <taxon>Actinomycetes</taxon>
        <taxon>Mycobacteriales</taxon>
        <taxon>Mycobacteriaceae</taxon>
        <taxon>Mycolicibacterium</taxon>
    </lineage>
</organism>
<comment type="caution">
    <text evidence="2">The sequence shown here is derived from an EMBL/GenBank/DDBJ whole genome shotgun (WGS) entry which is preliminary data.</text>
</comment>
<accession>A0A502EEY4</accession>
<dbReference type="Proteomes" id="UP000320095">
    <property type="component" value="Unassembled WGS sequence"/>
</dbReference>
<evidence type="ECO:0000313" key="3">
    <source>
        <dbReference type="Proteomes" id="UP000320095"/>
    </source>
</evidence>
<dbReference type="Pfam" id="PF14232">
    <property type="entry name" value="DUF4334"/>
    <property type="match status" value="1"/>
</dbReference>